<dbReference type="Gene3D" id="1.10.357.10">
    <property type="entry name" value="Tetracycline Repressor, domain 2"/>
    <property type="match status" value="1"/>
</dbReference>
<dbReference type="AlphaFoldDB" id="A0A857L7H1"/>
<gene>
    <name evidence="4" type="ORF">GII30_23060</name>
</gene>
<dbReference type="GO" id="GO:0000976">
    <property type="term" value="F:transcription cis-regulatory region binding"/>
    <property type="evidence" value="ECO:0007669"/>
    <property type="project" value="TreeGrafter"/>
</dbReference>
<dbReference type="RefSeq" id="WP_005182331.1">
    <property type="nucleotide sequence ID" value="NZ_CP045804.1"/>
</dbReference>
<organism evidence="4">
    <name type="scientific">Gordonia amarae</name>
    <dbReference type="NCBI Taxonomy" id="36821"/>
    <lineage>
        <taxon>Bacteria</taxon>
        <taxon>Bacillati</taxon>
        <taxon>Actinomycetota</taxon>
        <taxon>Actinomycetes</taxon>
        <taxon>Mycobacteriales</taxon>
        <taxon>Gordoniaceae</taxon>
        <taxon>Gordonia</taxon>
    </lineage>
</organism>
<evidence type="ECO:0000256" key="2">
    <source>
        <dbReference type="ARBA" id="ARBA00023125"/>
    </source>
</evidence>
<dbReference type="InterPro" id="IPR001647">
    <property type="entry name" value="HTH_TetR"/>
</dbReference>
<evidence type="ECO:0000313" key="4">
    <source>
        <dbReference type="EMBL" id="QHN41655.1"/>
    </source>
</evidence>
<dbReference type="InterPro" id="IPR009057">
    <property type="entry name" value="Homeodomain-like_sf"/>
</dbReference>
<dbReference type="GO" id="GO:0003700">
    <property type="term" value="F:DNA-binding transcription factor activity"/>
    <property type="evidence" value="ECO:0007669"/>
    <property type="project" value="TreeGrafter"/>
</dbReference>
<dbReference type="PANTHER" id="PTHR30055:SF234">
    <property type="entry name" value="HTH-TYPE TRANSCRIPTIONAL REGULATOR BETI"/>
    <property type="match status" value="1"/>
</dbReference>
<keyword evidence="1" id="KW-0805">Transcription regulation</keyword>
<sequence length="174" mass="18924">MRHAIDTAALTLFSERGYDEVTTDEIAAAAGVSASIYYRHVPTKEDLLLRPVRASSAAIVERFAAHTTSTPEHDLIEAIRDQAATGADGPSQWREVIAGVPGILDRITLIADDDRGRLIEIAAHRLGVDADDDLRPGVLVVTVLAVVEYAYRRWMTATDNRSLADYIDAALAAR</sequence>
<dbReference type="PANTHER" id="PTHR30055">
    <property type="entry name" value="HTH-TYPE TRANSCRIPTIONAL REGULATOR RUTR"/>
    <property type="match status" value="1"/>
</dbReference>
<dbReference type="Pfam" id="PF17754">
    <property type="entry name" value="TetR_C_14"/>
    <property type="match status" value="1"/>
</dbReference>
<accession>A0A857L7H1</accession>
<dbReference type="Pfam" id="PF00440">
    <property type="entry name" value="TetR_N"/>
    <property type="match status" value="1"/>
</dbReference>
<evidence type="ECO:0000256" key="1">
    <source>
        <dbReference type="ARBA" id="ARBA00023015"/>
    </source>
</evidence>
<dbReference type="EMBL" id="CP045810">
    <property type="protein sequence ID" value="QHN41655.1"/>
    <property type="molecule type" value="Genomic_DNA"/>
</dbReference>
<dbReference type="InterPro" id="IPR041347">
    <property type="entry name" value="MftR_C"/>
</dbReference>
<dbReference type="InterPro" id="IPR050109">
    <property type="entry name" value="HTH-type_TetR-like_transc_reg"/>
</dbReference>
<protein>
    <submittedName>
        <fullName evidence="4">TetR family transcriptional regulator</fullName>
    </submittedName>
</protein>
<proteinExistence type="predicted"/>
<keyword evidence="3" id="KW-0804">Transcription</keyword>
<dbReference type="PROSITE" id="PS50977">
    <property type="entry name" value="HTH_TETR_2"/>
    <property type="match status" value="1"/>
</dbReference>
<reference evidence="4" key="1">
    <citation type="journal article" date="2021" name="Nat. Microbiol.">
        <title>Cocultivation of an ultrasmall environmental parasitic bacterium with lytic ability against bacteria associated with wastewater foams.</title>
        <authorList>
            <person name="Batinovic S."/>
            <person name="Rose J.J.A."/>
            <person name="Ratcliffe J."/>
            <person name="Seviour R.J."/>
            <person name="Petrovski S."/>
        </authorList>
    </citation>
    <scope>NUCLEOTIDE SEQUENCE</scope>
    <source>
        <strain evidence="4">CON44</strain>
    </source>
</reference>
<dbReference type="Gene3D" id="1.10.10.60">
    <property type="entry name" value="Homeodomain-like"/>
    <property type="match status" value="1"/>
</dbReference>
<evidence type="ECO:0000256" key="3">
    <source>
        <dbReference type="ARBA" id="ARBA00023163"/>
    </source>
</evidence>
<dbReference type="SUPFAM" id="SSF46689">
    <property type="entry name" value="Homeodomain-like"/>
    <property type="match status" value="1"/>
</dbReference>
<keyword evidence="2" id="KW-0238">DNA-binding</keyword>
<name>A0A857L7H1_9ACTN</name>
<dbReference type="PRINTS" id="PR00455">
    <property type="entry name" value="HTHTETR"/>
</dbReference>